<protein>
    <recommendedName>
        <fullName evidence="5">Exodeoxyribonuclease 7 large subunit</fullName>
        <ecNumber evidence="5">3.1.11.6</ecNumber>
    </recommendedName>
    <alternativeName>
        <fullName evidence="5">Exodeoxyribonuclease VII large subunit</fullName>
        <shortName evidence="5">Exonuclease VII large subunit</shortName>
    </alternativeName>
</protein>
<feature type="domain" description="Exonuclease VII large subunit C-terminal" evidence="7">
    <location>
        <begin position="125"/>
        <end position="439"/>
    </location>
</feature>
<dbReference type="InterPro" id="IPR025824">
    <property type="entry name" value="OB-fold_nuc-bd_dom"/>
</dbReference>
<comment type="subunit">
    <text evidence="5">Heterooligomer composed of large and small subunits.</text>
</comment>
<keyword evidence="1 5" id="KW-0963">Cytoplasm</keyword>
<evidence type="ECO:0000256" key="5">
    <source>
        <dbReference type="HAMAP-Rule" id="MF_00378"/>
    </source>
</evidence>
<dbReference type="EMBL" id="AP017372">
    <property type="protein sequence ID" value="BAU58179.1"/>
    <property type="molecule type" value="Genomic_DNA"/>
</dbReference>
<evidence type="ECO:0000313" key="10">
    <source>
        <dbReference type="Proteomes" id="UP000218890"/>
    </source>
</evidence>
<dbReference type="NCBIfam" id="TIGR00237">
    <property type="entry name" value="xseA"/>
    <property type="match status" value="1"/>
</dbReference>
<comment type="function">
    <text evidence="5">Bidirectionally degrades single-stranded DNA into large acid-insoluble oligonucleotides, which are then degraded further into small acid-soluble oligonucleotides.</text>
</comment>
<gene>
    <name evidence="5 9" type="primary">xseA</name>
    <name evidence="9" type="ORF">HH1059_14750</name>
</gene>
<sequence length="454" mass="50838">MSEPEQNLYTPSQLNQEVRGMLETVLPGIWVEGEISNLARPASGHLYFSLKDSDAQVRCALFRARASRANFRPENGDQVRVKAKASLYPPRGDFQLIVEHLEEAGEGALRRAFEQLKQRLEAEGLFAADKKRQLPSFPRRIGVITSPSGAAIRDVLSVLERRFKALPVIVYPVAVQGDGAAGQIVRMLEIAEQRNEVDALILTRGGGSLEDLWPFNEEAVARAIRACPIPLISAVGHETDVTIADFAADLRAPTPSAAAETLSIDTAAYLERIGTLHRRLTAAEHRLRNSRQERLDQLERRLACQHPGRKLRDRAQRLDELESRLRRLVLATISNHRQKINTAEQRLFSASPKRRIDDSRRQIQQQLQLLQQGMRSRLNDSRQRLAATTRALQAVSPLATLERGYAVAQHPDGKVIRQAQELKIGDTIYTRLATGALDCTVERIYQQHTDTTSS</sequence>
<dbReference type="Pfam" id="PF13742">
    <property type="entry name" value="tRNA_anti_2"/>
    <property type="match status" value="1"/>
</dbReference>
<dbReference type="PANTHER" id="PTHR30008:SF0">
    <property type="entry name" value="EXODEOXYRIBONUCLEASE 7 LARGE SUBUNIT"/>
    <property type="match status" value="1"/>
</dbReference>
<dbReference type="GO" id="GO:0009318">
    <property type="term" value="C:exodeoxyribonuclease VII complex"/>
    <property type="evidence" value="ECO:0007669"/>
    <property type="project" value="UniProtKB-UniRule"/>
</dbReference>
<evidence type="ECO:0000259" key="7">
    <source>
        <dbReference type="Pfam" id="PF02601"/>
    </source>
</evidence>
<name>A0A0X8XCK4_HALHR</name>
<comment type="similarity">
    <text evidence="5 6">Belongs to the XseA family.</text>
</comment>
<accession>A0A0X8XCK4</accession>
<dbReference type="GO" id="GO:0006308">
    <property type="term" value="P:DNA catabolic process"/>
    <property type="evidence" value="ECO:0007669"/>
    <property type="project" value="UniProtKB-UniRule"/>
</dbReference>
<dbReference type="PANTHER" id="PTHR30008">
    <property type="entry name" value="EXODEOXYRIBONUCLEASE 7 LARGE SUBUNIT"/>
    <property type="match status" value="1"/>
</dbReference>
<comment type="subcellular location">
    <subcellularLocation>
        <location evidence="5 6">Cytoplasm</location>
    </subcellularLocation>
</comment>
<dbReference type="Pfam" id="PF02601">
    <property type="entry name" value="Exonuc_VII_L"/>
    <property type="match status" value="1"/>
</dbReference>
<keyword evidence="2 5" id="KW-0540">Nuclease</keyword>
<dbReference type="CDD" id="cd04489">
    <property type="entry name" value="ExoVII_LU_OBF"/>
    <property type="match status" value="1"/>
</dbReference>
<dbReference type="GO" id="GO:0005737">
    <property type="term" value="C:cytoplasm"/>
    <property type="evidence" value="ECO:0007669"/>
    <property type="project" value="UniProtKB-SubCell"/>
</dbReference>
<dbReference type="RefSeq" id="WP_096409583.1">
    <property type="nucleotide sequence ID" value="NZ_AP017372.2"/>
</dbReference>
<evidence type="ECO:0000259" key="8">
    <source>
        <dbReference type="Pfam" id="PF13742"/>
    </source>
</evidence>
<evidence type="ECO:0000256" key="1">
    <source>
        <dbReference type="ARBA" id="ARBA00022490"/>
    </source>
</evidence>
<evidence type="ECO:0000256" key="3">
    <source>
        <dbReference type="ARBA" id="ARBA00022801"/>
    </source>
</evidence>
<comment type="catalytic activity">
    <reaction evidence="5 6">
        <text>Exonucleolytic cleavage in either 5'- to 3'- or 3'- to 5'-direction to yield nucleoside 5'-phosphates.</text>
        <dbReference type="EC" id="3.1.11.6"/>
    </reaction>
</comment>
<organism evidence="9 10">
    <name type="scientific">Halorhodospira halochloris</name>
    <name type="common">Ectothiorhodospira halochloris</name>
    <dbReference type="NCBI Taxonomy" id="1052"/>
    <lineage>
        <taxon>Bacteria</taxon>
        <taxon>Pseudomonadati</taxon>
        <taxon>Pseudomonadota</taxon>
        <taxon>Gammaproteobacteria</taxon>
        <taxon>Chromatiales</taxon>
        <taxon>Ectothiorhodospiraceae</taxon>
        <taxon>Halorhodospira</taxon>
    </lineage>
</organism>
<evidence type="ECO:0000313" key="9">
    <source>
        <dbReference type="EMBL" id="BAU58179.1"/>
    </source>
</evidence>
<keyword evidence="10" id="KW-1185">Reference proteome</keyword>
<evidence type="ECO:0000256" key="2">
    <source>
        <dbReference type="ARBA" id="ARBA00022722"/>
    </source>
</evidence>
<feature type="domain" description="OB-fold nucleic acid binding" evidence="8">
    <location>
        <begin position="12"/>
        <end position="101"/>
    </location>
</feature>
<evidence type="ECO:0000256" key="4">
    <source>
        <dbReference type="ARBA" id="ARBA00022839"/>
    </source>
</evidence>
<dbReference type="GO" id="GO:0003676">
    <property type="term" value="F:nucleic acid binding"/>
    <property type="evidence" value="ECO:0007669"/>
    <property type="project" value="InterPro"/>
</dbReference>
<dbReference type="InterPro" id="IPR020579">
    <property type="entry name" value="Exonuc_VII_lsu_C"/>
</dbReference>
<dbReference type="InterPro" id="IPR003753">
    <property type="entry name" value="Exonuc_VII_L"/>
</dbReference>
<proteinExistence type="inferred from homology"/>
<dbReference type="EC" id="3.1.11.6" evidence="5"/>
<dbReference type="KEGG" id="hhk:HH1059_14750"/>
<keyword evidence="4 5" id="KW-0269">Exonuclease</keyword>
<dbReference type="AlphaFoldDB" id="A0A0X8XCK4"/>
<dbReference type="Proteomes" id="UP000218890">
    <property type="component" value="Chromosome"/>
</dbReference>
<dbReference type="OrthoDB" id="9802795at2"/>
<keyword evidence="3 5" id="KW-0378">Hydrolase</keyword>
<dbReference type="HAMAP" id="MF_00378">
    <property type="entry name" value="Exonuc_7_L"/>
    <property type="match status" value="1"/>
</dbReference>
<dbReference type="GO" id="GO:0008855">
    <property type="term" value="F:exodeoxyribonuclease VII activity"/>
    <property type="evidence" value="ECO:0007669"/>
    <property type="project" value="UniProtKB-UniRule"/>
</dbReference>
<evidence type="ECO:0000256" key="6">
    <source>
        <dbReference type="RuleBase" id="RU004355"/>
    </source>
</evidence>
<reference evidence="9" key="1">
    <citation type="submission" date="2016-02" db="EMBL/GenBank/DDBJ databases">
        <title>Halorhodospira halochloris DSM-1059 complete genome, version 2.</title>
        <authorList>
            <person name="Tsukatani Y."/>
        </authorList>
    </citation>
    <scope>NUCLEOTIDE SEQUENCE</scope>
    <source>
        <strain evidence="9">DSM 1059</strain>
    </source>
</reference>